<name>A0ABR3F348_9AGAR</name>
<evidence type="ECO:0000313" key="1">
    <source>
        <dbReference type="EMBL" id="KAL0569652.1"/>
    </source>
</evidence>
<accession>A0ABR3F348</accession>
<reference evidence="1 2" key="1">
    <citation type="submission" date="2024-02" db="EMBL/GenBank/DDBJ databases">
        <title>A draft genome for the cacao thread blight pathogen Marasmius crinis-equi.</title>
        <authorList>
            <person name="Cohen S.P."/>
            <person name="Baruah I.K."/>
            <person name="Amoako-Attah I."/>
            <person name="Bukari Y."/>
            <person name="Meinhardt L.W."/>
            <person name="Bailey B.A."/>
        </authorList>
    </citation>
    <scope>NUCLEOTIDE SEQUENCE [LARGE SCALE GENOMIC DNA]</scope>
    <source>
        <strain evidence="1 2">GH-76</strain>
    </source>
</reference>
<keyword evidence="2" id="KW-1185">Reference proteome</keyword>
<evidence type="ECO:0000313" key="2">
    <source>
        <dbReference type="Proteomes" id="UP001465976"/>
    </source>
</evidence>
<dbReference type="EMBL" id="JBAHYK010001074">
    <property type="protein sequence ID" value="KAL0569652.1"/>
    <property type="molecule type" value="Genomic_DNA"/>
</dbReference>
<sequence>MATPSYFANSHGFVIESGGNFATIQGNQILNYFNREPERKTVLTMYDQFRQVLQGDIHRTEDFGIYECRRGRDDVPRAVKTICAAQIIGMEGRVFTVISYTGPEAREAFEEDFQTYSRRLTAGPFQIYGINTNIPTVLFYDAAGKVFGQFGILGKDISTGIEKEAWLP</sequence>
<proteinExistence type="predicted"/>
<protein>
    <submittedName>
        <fullName evidence="1">Uncharacterized protein</fullName>
    </submittedName>
</protein>
<gene>
    <name evidence="1" type="ORF">V5O48_012307</name>
</gene>
<comment type="caution">
    <text evidence="1">The sequence shown here is derived from an EMBL/GenBank/DDBJ whole genome shotgun (WGS) entry which is preliminary data.</text>
</comment>
<organism evidence="1 2">
    <name type="scientific">Marasmius crinis-equi</name>
    <dbReference type="NCBI Taxonomy" id="585013"/>
    <lineage>
        <taxon>Eukaryota</taxon>
        <taxon>Fungi</taxon>
        <taxon>Dikarya</taxon>
        <taxon>Basidiomycota</taxon>
        <taxon>Agaricomycotina</taxon>
        <taxon>Agaricomycetes</taxon>
        <taxon>Agaricomycetidae</taxon>
        <taxon>Agaricales</taxon>
        <taxon>Marasmiineae</taxon>
        <taxon>Marasmiaceae</taxon>
        <taxon>Marasmius</taxon>
    </lineage>
</organism>
<dbReference type="Proteomes" id="UP001465976">
    <property type="component" value="Unassembled WGS sequence"/>
</dbReference>